<keyword evidence="6" id="KW-0819">tRNA processing</keyword>
<evidence type="ECO:0000256" key="2">
    <source>
        <dbReference type="ARBA" id="ARBA00012750"/>
    </source>
</evidence>
<comment type="catalytic activity">
    <reaction evidence="8">
        <text>4-demethyl-7-[(3S)-3-amino-3-carboxypropyl]wyosine(37) in tRNA(Phe) + S-adenosyl-L-methionine = 7-[(3S)-3-amino-3-carboxypropyl]wyosine(37) in tRNA(Phe) + S-adenosyl-L-homocysteine + H(+)</text>
        <dbReference type="Rhea" id="RHEA:36635"/>
        <dbReference type="Rhea" id="RHEA-COMP:10378"/>
        <dbReference type="Rhea" id="RHEA-COMP:10379"/>
        <dbReference type="ChEBI" id="CHEBI:15378"/>
        <dbReference type="ChEBI" id="CHEBI:57856"/>
        <dbReference type="ChEBI" id="CHEBI:59789"/>
        <dbReference type="ChEBI" id="CHEBI:73543"/>
        <dbReference type="ChEBI" id="CHEBI:73550"/>
        <dbReference type="EC" id="2.1.1.282"/>
    </reaction>
</comment>
<dbReference type="InterPro" id="IPR036602">
    <property type="entry name" value="tRNA_yW-synthesising-like_sf"/>
</dbReference>
<dbReference type="EMBL" id="CAJPDT010000008">
    <property type="protein sequence ID" value="CAF9911290.1"/>
    <property type="molecule type" value="Genomic_DNA"/>
</dbReference>
<evidence type="ECO:0000256" key="6">
    <source>
        <dbReference type="ARBA" id="ARBA00022694"/>
    </source>
</evidence>
<protein>
    <recommendedName>
        <fullName evidence="2">tRNA(Phe) 7-[(3-amino-3-carboxypropyl)-4-demethylwyosine(37)-N(4)]-methyltransferase</fullName>
        <ecNumber evidence="2">2.1.1.282</ecNumber>
    </recommendedName>
    <alternativeName>
        <fullName evidence="7">tRNA(Phe) 7-((3-amino-3-carboxypropyl)-4-demethylwyosine(37)-N(4))-methyltransferase</fullName>
    </alternativeName>
</protein>
<evidence type="ECO:0000256" key="7">
    <source>
        <dbReference type="ARBA" id="ARBA00030554"/>
    </source>
</evidence>
<dbReference type="EC" id="2.1.1.282" evidence="2"/>
<evidence type="ECO:0000256" key="8">
    <source>
        <dbReference type="ARBA" id="ARBA00049202"/>
    </source>
</evidence>
<feature type="compositionally biased region" description="Basic and acidic residues" evidence="9">
    <location>
        <begin position="76"/>
        <end position="95"/>
    </location>
</feature>
<dbReference type="Pfam" id="PF02676">
    <property type="entry name" value="TYW3"/>
    <property type="match status" value="1"/>
</dbReference>
<name>A0A8H3I8F2_9LECA</name>
<accession>A0A8H3I8F2</accession>
<feature type="domain" description="tRNA wybutosine-synthesizing protein" evidence="10">
    <location>
        <begin position="14"/>
        <end position="274"/>
    </location>
</feature>
<dbReference type="GO" id="GO:0008168">
    <property type="term" value="F:methyltransferase activity"/>
    <property type="evidence" value="ECO:0007669"/>
    <property type="project" value="UniProtKB-KW"/>
</dbReference>
<keyword evidence="5" id="KW-0949">S-adenosyl-L-methionine</keyword>
<keyword evidence="4" id="KW-0808">Transferase</keyword>
<evidence type="ECO:0000256" key="3">
    <source>
        <dbReference type="ARBA" id="ARBA00022603"/>
    </source>
</evidence>
<evidence type="ECO:0000256" key="9">
    <source>
        <dbReference type="SAM" id="MobiDB-lite"/>
    </source>
</evidence>
<keyword evidence="3" id="KW-0489">Methyltransferase</keyword>
<dbReference type="Gene3D" id="3.30.1960.10">
    <property type="entry name" value="tRNA wybutosine-synthesizing-like"/>
    <property type="match status" value="1"/>
</dbReference>
<dbReference type="AlphaFoldDB" id="A0A8H3I8F2"/>
<evidence type="ECO:0000313" key="12">
    <source>
        <dbReference type="Proteomes" id="UP000664534"/>
    </source>
</evidence>
<dbReference type="OrthoDB" id="263283at2759"/>
<dbReference type="PANTHER" id="PTHR48418">
    <property type="entry name" value="TRNA WYBUTOSINE-SYNTHESIZING PROTEIN 3"/>
    <property type="match status" value="1"/>
</dbReference>
<dbReference type="GO" id="GO:0008033">
    <property type="term" value="P:tRNA processing"/>
    <property type="evidence" value="ECO:0007669"/>
    <property type="project" value="UniProtKB-KW"/>
</dbReference>
<dbReference type="GO" id="GO:0032259">
    <property type="term" value="P:methylation"/>
    <property type="evidence" value="ECO:0007669"/>
    <property type="project" value="UniProtKB-KW"/>
</dbReference>
<keyword evidence="12" id="KW-1185">Reference proteome</keyword>
<feature type="compositionally biased region" description="Basic and acidic residues" evidence="9">
    <location>
        <begin position="279"/>
        <end position="300"/>
    </location>
</feature>
<dbReference type="Proteomes" id="UP000664534">
    <property type="component" value="Unassembled WGS sequence"/>
</dbReference>
<feature type="region of interest" description="Disordered" evidence="9">
    <location>
        <begin position="72"/>
        <end position="96"/>
    </location>
</feature>
<evidence type="ECO:0000256" key="1">
    <source>
        <dbReference type="ARBA" id="ARBA00008569"/>
    </source>
</evidence>
<dbReference type="SUPFAM" id="SSF111278">
    <property type="entry name" value="SSo0622-like"/>
    <property type="match status" value="1"/>
</dbReference>
<evidence type="ECO:0000259" key="10">
    <source>
        <dbReference type="Pfam" id="PF02676"/>
    </source>
</evidence>
<gene>
    <name evidence="11" type="ORF">IMSHALPRED_009987</name>
</gene>
<reference evidence="11" key="1">
    <citation type="submission" date="2021-03" db="EMBL/GenBank/DDBJ databases">
        <authorList>
            <person name="Tagirdzhanova G."/>
        </authorList>
    </citation>
    <scope>NUCLEOTIDE SEQUENCE</scope>
</reference>
<dbReference type="PANTHER" id="PTHR48418:SF1">
    <property type="entry name" value="TRNA WYBUTOSINE-SYNTHESIZING PROTEIN 3"/>
    <property type="match status" value="1"/>
</dbReference>
<evidence type="ECO:0000313" key="11">
    <source>
        <dbReference type="EMBL" id="CAF9911290.1"/>
    </source>
</evidence>
<comment type="similarity">
    <text evidence="1">Belongs to the TYW3 family.</text>
</comment>
<evidence type="ECO:0000256" key="5">
    <source>
        <dbReference type="ARBA" id="ARBA00022691"/>
    </source>
</evidence>
<proteinExistence type="inferred from homology"/>
<feature type="region of interest" description="Disordered" evidence="9">
    <location>
        <begin position="279"/>
        <end position="323"/>
    </location>
</feature>
<evidence type="ECO:0000256" key="4">
    <source>
        <dbReference type="ARBA" id="ARBA00022679"/>
    </source>
</evidence>
<comment type="caution">
    <text evidence="11">The sequence shown here is derived from an EMBL/GenBank/DDBJ whole genome shotgun (WGS) entry which is preliminary data.</text>
</comment>
<organism evidence="11 12">
    <name type="scientific">Imshaugia aleurites</name>
    <dbReference type="NCBI Taxonomy" id="172621"/>
    <lineage>
        <taxon>Eukaryota</taxon>
        <taxon>Fungi</taxon>
        <taxon>Dikarya</taxon>
        <taxon>Ascomycota</taxon>
        <taxon>Pezizomycotina</taxon>
        <taxon>Lecanoromycetes</taxon>
        <taxon>OSLEUM clade</taxon>
        <taxon>Lecanoromycetidae</taxon>
        <taxon>Lecanorales</taxon>
        <taxon>Lecanorineae</taxon>
        <taxon>Parmeliaceae</taxon>
        <taxon>Imshaugia</taxon>
    </lineage>
</organism>
<dbReference type="InterPro" id="IPR003827">
    <property type="entry name" value="tRNA_yW-synthesising"/>
</dbReference>
<sequence>MRQKPQVPSSFTVKKKAILASLSIPEATYTDLSPKGSVDAPIKPLIDRINALEGVVTTSSCAGRLSVYLEGNKQGKGHEGRGDPKNNKGFGKESEQAVVSGGKGMGGKWLFVSHEPVEMYKNGGGKESVTQLLGLGSLGAHDEALTPNTEVDEMRLVRFQFEPMILHIMTASLSHAQPILAAAINAGFRESGVQSLKNLDDGNAFPMVAIRTSGLAFQSLVGTVPNRTYDQEDEAETEEHVALIVSEEYLELLVKIANERFKANAERIQRFEQDVFKREEGPRHTWEDSKSRQERKRAEGLEQQTMRKAQMTREGNGFSTSNIDEDIDNAGLFALHDI</sequence>